<keyword evidence="1" id="KW-0472">Membrane</keyword>
<accession>A0A5B7JWZ8</accession>
<reference evidence="2 3" key="1">
    <citation type="submission" date="2019-05" db="EMBL/GenBank/DDBJ databases">
        <title>Another draft genome of Portunus trituberculatus and its Hox gene families provides insights of decapod evolution.</title>
        <authorList>
            <person name="Jeong J.-H."/>
            <person name="Song I."/>
            <person name="Kim S."/>
            <person name="Choi T."/>
            <person name="Kim D."/>
            <person name="Ryu S."/>
            <person name="Kim W."/>
        </authorList>
    </citation>
    <scope>NUCLEOTIDE SEQUENCE [LARGE SCALE GENOMIC DNA]</scope>
    <source>
        <tissue evidence="2">Muscle</tissue>
    </source>
</reference>
<comment type="caution">
    <text evidence="2">The sequence shown here is derived from an EMBL/GenBank/DDBJ whole genome shotgun (WGS) entry which is preliminary data.</text>
</comment>
<dbReference type="EMBL" id="VSRR010110916">
    <property type="protein sequence ID" value="MPC97667.1"/>
    <property type="molecule type" value="Genomic_DNA"/>
</dbReference>
<name>A0A5B7JWZ8_PORTR</name>
<feature type="transmembrane region" description="Helical" evidence="1">
    <location>
        <begin position="6"/>
        <end position="29"/>
    </location>
</feature>
<gene>
    <name evidence="2" type="ORF">E2C01_092991</name>
</gene>
<keyword evidence="3" id="KW-1185">Reference proteome</keyword>
<keyword evidence="1" id="KW-0812">Transmembrane</keyword>
<keyword evidence="1" id="KW-1133">Transmembrane helix</keyword>
<protein>
    <submittedName>
        <fullName evidence="2">Uncharacterized protein</fullName>
    </submittedName>
</protein>
<evidence type="ECO:0000313" key="3">
    <source>
        <dbReference type="Proteomes" id="UP000324222"/>
    </source>
</evidence>
<evidence type="ECO:0000313" key="2">
    <source>
        <dbReference type="EMBL" id="MPC97667.1"/>
    </source>
</evidence>
<dbReference type="AlphaFoldDB" id="A0A5B7JWZ8"/>
<proteinExistence type="predicted"/>
<dbReference type="Proteomes" id="UP000324222">
    <property type="component" value="Unassembled WGS sequence"/>
</dbReference>
<organism evidence="2 3">
    <name type="scientific">Portunus trituberculatus</name>
    <name type="common">Swimming crab</name>
    <name type="synonym">Neptunus trituberculatus</name>
    <dbReference type="NCBI Taxonomy" id="210409"/>
    <lineage>
        <taxon>Eukaryota</taxon>
        <taxon>Metazoa</taxon>
        <taxon>Ecdysozoa</taxon>
        <taxon>Arthropoda</taxon>
        <taxon>Crustacea</taxon>
        <taxon>Multicrustacea</taxon>
        <taxon>Malacostraca</taxon>
        <taxon>Eumalacostraca</taxon>
        <taxon>Eucarida</taxon>
        <taxon>Decapoda</taxon>
        <taxon>Pleocyemata</taxon>
        <taxon>Brachyura</taxon>
        <taxon>Eubrachyura</taxon>
        <taxon>Portunoidea</taxon>
        <taxon>Portunidae</taxon>
        <taxon>Portuninae</taxon>
        <taxon>Portunus</taxon>
    </lineage>
</organism>
<sequence>MMNIFPAALYLSADPLVFFALLITSFRLMSPGFREKRGYEPIIPLVTELGIDWRGGRYGVVGTGLHGWGRAASTTTTTITTRATA</sequence>
<evidence type="ECO:0000256" key="1">
    <source>
        <dbReference type="SAM" id="Phobius"/>
    </source>
</evidence>